<reference evidence="2 3" key="1">
    <citation type="journal article" date="2010" name="Cell">
        <title>The genome of Naegleria gruberi illuminates early eukaryotic versatility.</title>
        <authorList>
            <person name="Fritz-Laylin L.K."/>
            <person name="Prochnik S.E."/>
            <person name="Ginger M.L."/>
            <person name="Dacks J.B."/>
            <person name="Carpenter M.L."/>
            <person name="Field M.C."/>
            <person name="Kuo A."/>
            <person name="Paredez A."/>
            <person name="Chapman J."/>
            <person name="Pham J."/>
            <person name="Shu S."/>
            <person name="Neupane R."/>
            <person name="Cipriano M."/>
            <person name="Mancuso J."/>
            <person name="Tu H."/>
            <person name="Salamov A."/>
            <person name="Lindquist E."/>
            <person name="Shapiro H."/>
            <person name="Lucas S."/>
            <person name="Grigoriev I.V."/>
            <person name="Cande W.Z."/>
            <person name="Fulton C."/>
            <person name="Rokhsar D.S."/>
            <person name="Dawson S.C."/>
        </authorList>
    </citation>
    <scope>NUCLEOTIDE SEQUENCE [LARGE SCALE GENOMIC DNA]</scope>
    <source>
        <strain evidence="2 3">NEG-M</strain>
    </source>
</reference>
<keyword evidence="3" id="KW-1185">Reference proteome</keyword>
<protein>
    <submittedName>
        <fullName evidence="2">Predicted protein</fullName>
    </submittedName>
</protein>
<evidence type="ECO:0000313" key="3">
    <source>
        <dbReference type="Proteomes" id="UP000006671"/>
    </source>
</evidence>
<dbReference type="OMA" id="HIDERYC"/>
<dbReference type="InParanoid" id="D2VUP7"/>
<evidence type="ECO:0000256" key="1">
    <source>
        <dbReference type="SAM" id="Phobius"/>
    </source>
</evidence>
<organism evidence="3">
    <name type="scientific">Naegleria gruberi</name>
    <name type="common">Amoeba</name>
    <dbReference type="NCBI Taxonomy" id="5762"/>
    <lineage>
        <taxon>Eukaryota</taxon>
        <taxon>Discoba</taxon>
        <taxon>Heterolobosea</taxon>
        <taxon>Tetramitia</taxon>
        <taxon>Eutetramitia</taxon>
        <taxon>Vahlkampfiidae</taxon>
        <taxon>Naegleria</taxon>
    </lineage>
</organism>
<dbReference type="GeneID" id="8850919"/>
<dbReference type="AlphaFoldDB" id="D2VUP7"/>
<evidence type="ECO:0000313" key="2">
    <source>
        <dbReference type="EMBL" id="EFC39491.1"/>
    </source>
</evidence>
<gene>
    <name evidence="2" type="ORF">NAEGRDRAFT_72739</name>
</gene>
<accession>D2VUP7</accession>
<dbReference type="KEGG" id="ngr:NAEGRDRAFT_72739"/>
<feature type="transmembrane region" description="Helical" evidence="1">
    <location>
        <begin position="225"/>
        <end position="249"/>
    </location>
</feature>
<dbReference type="EMBL" id="GG738899">
    <property type="protein sequence ID" value="EFC39491.1"/>
    <property type="molecule type" value="Genomic_DNA"/>
</dbReference>
<name>D2VUP7_NAEGR</name>
<dbReference type="Proteomes" id="UP000006671">
    <property type="component" value="Unassembled WGS sequence"/>
</dbReference>
<keyword evidence="1" id="KW-0812">Transmembrane</keyword>
<keyword evidence="1" id="KW-0472">Membrane</keyword>
<keyword evidence="1" id="KW-1133">Transmembrane helix</keyword>
<sequence>MNKKLFGLIIVAALTLFLLTTFAVWMGLLLGEKLYEPIETSYTEYLNTTCLVNQMNLTSTSCCSKSCSQCRECDRSLYPSCYNTTFLDVVFLNQSSSPCCDSSKCCKNCCETCKNCWWTGKYQQCSSYECNCRCCSSVSSNLCTYECNPCWKIHITFSYSTTQNETFSQYEYFTCSSQTCVDEKTSNYAVNNTVVCYYSPINQYPSLYRSYSETTTTKDTYKFGIMYTFVALFIISLVGLIITIIVLLVNCLRNVRYSNPVFNAGQNELRSNESTQ</sequence>
<proteinExistence type="predicted"/>
<dbReference type="VEuPathDB" id="AmoebaDB:NAEGRDRAFT_72739"/>
<dbReference type="RefSeq" id="XP_002672235.1">
    <property type="nucleotide sequence ID" value="XM_002672189.1"/>
</dbReference>